<dbReference type="InterPro" id="IPR001940">
    <property type="entry name" value="Peptidase_S1C"/>
</dbReference>
<evidence type="ECO:0000256" key="1">
    <source>
        <dbReference type="ARBA" id="ARBA00010541"/>
    </source>
</evidence>
<evidence type="ECO:0000259" key="6">
    <source>
        <dbReference type="PROSITE" id="PS50106"/>
    </source>
</evidence>
<dbReference type="SUPFAM" id="SSF50156">
    <property type="entry name" value="PDZ domain-like"/>
    <property type="match status" value="1"/>
</dbReference>
<dbReference type="Gene3D" id="2.30.42.10">
    <property type="match status" value="1"/>
</dbReference>
<dbReference type="Pfam" id="PF13365">
    <property type="entry name" value="Trypsin_2"/>
    <property type="match status" value="1"/>
</dbReference>
<feature type="region of interest" description="Disordered" evidence="4">
    <location>
        <begin position="1"/>
        <end position="166"/>
    </location>
</feature>
<dbReference type="InterPro" id="IPR009003">
    <property type="entry name" value="Peptidase_S1_PA"/>
</dbReference>
<dbReference type="EMBL" id="JALXSQ010000006">
    <property type="protein sequence ID" value="MCT2042281.1"/>
    <property type="molecule type" value="Genomic_DNA"/>
</dbReference>
<feature type="transmembrane region" description="Helical" evidence="5">
    <location>
        <begin position="182"/>
        <end position="208"/>
    </location>
</feature>
<name>A0ABT2HVF3_9MICO</name>
<dbReference type="PANTHER" id="PTHR22939">
    <property type="entry name" value="SERINE PROTEASE FAMILY S1C HTRA-RELATED"/>
    <property type="match status" value="1"/>
</dbReference>
<protein>
    <submittedName>
        <fullName evidence="7">Trypsin-like peptidase domain-containing protein</fullName>
    </submittedName>
</protein>
<proteinExistence type="inferred from homology"/>
<dbReference type="InterPro" id="IPR001478">
    <property type="entry name" value="PDZ"/>
</dbReference>
<keyword evidence="5" id="KW-1133">Transmembrane helix</keyword>
<keyword evidence="8" id="KW-1185">Reference proteome</keyword>
<keyword evidence="5" id="KW-0812">Transmembrane</keyword>
<dbReference type="RefSeq" id="WP_260103867.1">
    <property type="nucleotide sequence ID" value="NZ_JALXSQ010000006.1"/>
</dbReference>
<dbReference type="InterPro" id="IPR043504">
    <property type="entry name" value="Peptidase_S1_PA_chymotrypsin"/>
</dbReference>
<accession>A0ABT2HVF3</accession>
<feature type="compositionally biased region" description="Polar residues" evidence="4">
    <location>
        <begin position="105"/>
        <end position="118"/>
    </location>
</feature>
<feature type="compositionally biased region" description="Polar residues" evidence="4">
    <location>
        <begin position="349"/>
        <end position="359"/>
    </location>
</feature>
<dbReference type="Pfam" id="PF13180">
    <property type="entry name" value="PDZ_2"/>
    <property type="match status" value="1"/>
</dbReference>
<feature type="region of interest" description="Disordered" evidence="4">
    <location>
        <begin position="349"/>
        <end position="373"/>
    </location>
</feature>
<evidence type="ECO:0000256" key="3">
    <source>
        <dbReference type="ARBA" id="ARBA00022801"/>
    </source>
</evidence>
<reference evidence="7 8" key="1">
    <citation type="submission" date="2022-04" db="EMBL/GenBank/DDBJ databases">
        <title>Human microbiome associated bacterial genomes.</title>
        <authorList>
            <person name="Sandstrom S."/>
            <person name="Salamzade R."/>
            <person name="Kalan L.R."/>
        </authorList>
    </citation>
    <scope>NUCLEOTIDE SEQUENCE [LARGE SCALE GENOMIC DNA]</scope>
    <source>
        <strain evidence="8">p3-SID1799</strain>
    </source>
</reference>
<dbReference type="PROSITE" id="PS50106">
    <property type="entry name" value="PDZ"/>
    <property type="match status" value="1"/>
</dbReference>
<dbReference type="Gene3D" id="2.40.10.10">
    <property type="entry name" value="Trypsin-like serine proteases"/>
    <property type="match status" value="2"/>
</dbReference>
<keyword evidence="3" id="KW-0378">Hydrolase</keyword>
<dbReference type="SMART" id="SM00228">
    <property type="entry name" value="PDZ"/>
    <property type="match status" value="1"/>
</dbReference>
<feature type="domain" description="PDZ" evidence="6">
    <location>
        <begin position="467"/>
        <end position="547"/>
    </location>
</feature>
<evidence type="ECO:0000256" key="4">
    <source>
        <dbReference type="SAM" id="MobiDB-lite"/>
    </source>
</evidence>
<evidence type="ECO:0000256" key="2">
    <source>
        <dbReference type="ARBA" id="ARBA00022670"/>
    </source>
</evidence>
<evidence type="ECO:0000313" key="7">
    <source>
        <dbReference type="EMBL" id="MCT2042281.1"/>
    </source>
</evidence>
<dbReference type="PRINTS" id="PR00834">
    <property type="entry name" value="PROTEASES2C"/>
</dbReference>
<evidence type="ECO:0000256" key="5">
    <source>
        <dbReference type="SAM" id="Phobius"/>
    </source>
</evidence>
<organism evidence="7 8">
    <name type="scientific">Pseudoclavibacter albus</name>
    <dbReference type="NCBI Taxonomy" id="272241"/>
    <lineage>
        <taxon>Bacteria</taxon>
        <taxon>Bacillati</taxon>
        <taxon>Actinomycetota</taxon>
        <taxon>Actinomycetes</taxon>
        <taxon>Micrococcales</taxon>
        <taxon>Microbacteriaceae</taxon>
        <taxon>Pseudoclavibacter</taxon>
    </lineage>
</organism>
<sequence length="559" mass="55945">MSELERQNQDAPLEPPTPFTVPEAAPEASTFSAQAEAQDGSAHVTASSMTTPPPPPEAPTAPQLQQDESMTPPAASEPPAPVASPTQPETSTESLPDAPVAQLAEPSQQNATVFSTSDWGVPPIAQPSPAPTPATSAPSSAFGEPNAATSGPRFGATPPAPPIDARGQAEFRRGRRFGMGTLLTTALAAAAVGGLVSGLVVGGLSGAFSPAEATHSQMDESAPVAAEGSFAAAIERASASTVQLDVQSGTGSELGSGVIVSSDGLVLTNAHVVTADGTSNDAKVRATTPDGRVYDAAPVGLDPLVDLALIKLEGAQGLTPAEFADSSQLAAGTPVAAIGSPLGLSDSASQGIVSSTQRSIDVRSPAAPEGDPATAPYAMEQHRPEGEGVRVAVIQSDASVNPGNSGGPLIDGQGRVVGINVAIATGSKGQGAAPHRGDTGSIGISFAVPSNVANRIANELQTTHYPSHGAIGASLRDEKPGNADSMHIGARVTAVEPGRAAAKAGIQVDDVVTQLDAVQIREAGDLAAQLRALPAGTNVTIRIVRGGTTVDVPVTLDEL</sequence>
<keyword evidence="5" id="KW-0472">Membrane</keyword>
<evidence type="ECO:0000313" key="8">
    <source>
        <dbReference type="Proteomes" id="UP001525379"/>
    </source>
</evidence>
<comment type="similarity">
    <text evidence="1">Belongs to the peptidase S1C family.</text>
</comment>
<dbReference type="PANTHER" id="PTHR22939:SF129">
    <property type="entry name" value="SERINE PROTEASE HTRA2, MITOCHONDRIAL"/>
    <property type="match status" value="1"/>
</dbReference>
<dbReference type="SUPFAM" id="SSF50494">
    <property type="entry name" value="Trypsin-like serine proteases"/>
    <property type="match status" value="1"/>
</dbReference>
<keyword evidence="2" id="KW-0645">Protease</keyword>
<dbReference type="InterPro" id="IPR036034">
    <property type="entry name" value="PDZ_sf"/>
</dbReference>
<gene>
    <name evidence="7" type="ORF">M3D15_02850</name>
</gene>
<dbReference type="Proteomes" id="UP001525379">
    <property type="component" value="Unassembled WGS sequence"/>
</dbReference>
<comment type="caution">
    <text evidence="7">The sequence shown here is derived from an EMBL/GenBank/DDBJ whole genome shotgun (WGS) entry which is preliminary data.</text>
</comment>